<organism evidence="1 2">
    <name type="scientific">Chaenocephalus aceratus</name>
    <name type="common">Blackfin icefish</name>
    <name type="synonym">Chaenichthys aceratus</name>
    <dbReference type="NCBI Taxonomy" id="36190"/>
    <lineage>
        <taxon>Eukaryota</taxon>
        <taxon>Metazoa</taxon>
        <taxon>Chordata</taxon>
        <taxon>Craniata</taxon>
        <taxon>Vertebrata</taxon>
        <taxon>Euteleostomi</taxon>
        <taxon>Actinopterygii</taxon>
        <taxon>Neopterygii</taxon>
        <taxon>Teleostei</taxon>
        <taxon>Neoteleostei</taxon>
        <taxon>Acanthomorphata</taxon>
        <taxon>Eupercaria</taxon>
        <taxon>Perciformes</taxon>
        <taxon>Notothenioidei</taxon>
        <taxon>Channichthyidae</taxon>
        <taxon>Chaenocephalus</taxon>
    </lineage>
</organism>
<sequence length="58" mass="6282">MGRGVSPCPVAAVIRTDRTALLLNEERAWLSGMSESRKHPAGKGHSLLMRVSHILSSN</sequence>
<gene>
    <name evidence="1" type="ORF">KUCAC02_004147</name>
</gene>
<evidence type="ECO:0000313" key="1">
    <source>
        <dbReference type="EMBL" id="KAI4818850.1"/>
    </source>
</evidence>
<dbReference type="EMBL" id="CM043794">
    <property type="protein sequence ID" value="KAI4818850.1"/>
    <property type="molecule type" value="Genomic_DNA"/>
</dbReference>
<reference evidence="1" key="1">
    <citation type="submission" date="2022-05" db="EMBL/GenBank/DDBJ databases">
        <title>Chromosome-level genome of Chaenocephalus aceratus.</title>
        <authorList>
            <person name="Park H."/>
        </authorList>
    </citation>
    <scope>NUCLEOTIDE SEQUENCE</scope>
    <source>
        <strain evidence="1">KU_202001</strain>
    </source>
</reference>
<feature type="non-terminal residue" evidence="1">
    <location>
        <position position="58"/>
    </location>
</feature>
<keyword evidence="2" id="KW-1185">Reference proteome</keyword>
<dbReference type="Proteomes" id="UP001057452">
    <property type="component" value="Chromosome 10"/>
</dbReference>
<evidence type="ECO:0000313" key="2">
    <source>
        <dbReference type="Proteomes" id="UP001057452"/>
    </source>
</evidence>
<protein>
    <submittedName>
        <fullName evidence="1">Uncharacterized protein</fullName>
    </submittedName>
</protein>
<comment type="caution">
    <text evidence="1">The sequence shown here is derived from an EMBL/GenBank/DDBJ whole genome shotgun (WGS) entry which is preliminary data.</text>
</comment>
<name>A0ACB9WYD1_CHAAC</name>
<accession>A0ACB9WYD1</accession>
<proteinExistence type="predicted"/>